<accession>A0ABR6IXP3</accession>
<sequence>MALGGIPCLGERADLGPRSALDGYRKLSARPRHHAQDAEAAEAFKWQNQRAPIADLANLFSLITGSLGKMGQDIALLAQAGGEIELAGGVRSSAMVHKQNAVGAETLVAFSRFNAAQLSAIHQALVHEQERSGAAWTLEWLVLPQMVMATAGALRLARELTGNILRLGGS</sequence>
<dbReference type="PANTHER" id="PTHR43172">
    <property type="entry name" value="ADENYLOSUCCINATE LYASE"/>
    <property type="match status" value="1"/>
</dbReference>
<proteinExistence type="predicted"/>
<dbReference type="SUPFAM" id="SSF48557">
    <property type="entry name" value="L-aspartase-like"/>
    <property type="match status" value="1"/>
</dbReference>
<evidence type="ECO:0000313" key="1">
    <source>
        <dbReference type="EMBL" id="MBB4232706.1"/>
    </source>
</evidence>
<name>A0ABR6IXP3_9HYPH</name>
<dbReference type="EMBL" id="JACIFX010000016">
    <property type="protein sequence ID" value="MBB4232706.1"/>
    <property type="molecule type" value="Genomic_DNA"/>
</dbReference>
<protein>
    <submittedName>
        <fullName evidence="1">3-carboxy-cis,cis-muconate cycloisomerase</fullName>
        <ecNumber evidence="1">5.5.1.2</ecNumber>
    </submittedName>
</protein>
<gene>
    <name evidence="1" type="ORF">GGD56_006604</name>
</gene>
<evidence type="ECO:0000313" key="2">
    <source>
        <dbReference type="Proteomes" id="UP000551353"/>
    </source>
</evidence>
<dbReference type="Proteomes" id="UP000551353">
    <property type="component" value="Unassembled WGS sequence"/>
</dbReference>
<reference evidence="1 2" key="1">
    <citation type="submission" date="2020-08" db="EMBL/GenBank/DDBJ databases">
        <title>Genomic Encyclopedia of Type Strains, Phase IV (KMG-V): Genome sequencing to study the core and pangenomes of soil and plant-associated prokaryotes.</title>
        <authorList>
            <person name="Whitman W."/>
        </authorList>
    </citation>
    <scope>NUCLEOTIDE SEQUENCE [LARGE SCALE GENOMIC DNA]</scope>
    <source>
        <strain evidence="1 2">SEMIA 4087</strain>
    </source>
</reference>
<keyword evidence="2" id="KW-1185">Reference proteome</keyword>
<dbReference type="PANTHER" id="PTHR43172:SF2">
    <property type="entry name" value="ADENYLOSUCCINATE LYASE C-TERMINAL DOMAIN-CONTAINING PROTEIN"/>
    <property type="match status" value="1"/>
</dbReference>
<dbReference type="GO" id="GO:0047472">
    <property type="term" value="F:3-carboxy-cis,cis-muconate cycloisomerase activity"/>
    <property type="evidence" value="ECO:0007669"/>
    <property type="project" value="UniProtKB-EC"/>
</dbReference>
<keyword evidence="1" id="KW-0413">Isomerase</keyword>
<dbReference type="Gene3D" id="1.20.200.10">
    <property type="entry name" value="Fumarase/aspartase (Central domain)"/>
    <property type="match status" value="1"/>
</dbReference>
<dbReference type="InterPro" id="IPR008948">
    <property type="entry name" value="L-Aspartase-like"/>
</dbReference>
<dbReference type="EC" id="5.5.1.2" evidence="1"/>
<comment type="caution">
    <text evidence="1">The sequence shown here is derived from an EMBL/GenBank/DDBJ whole genome shotgun (WGS) entry which is preliminary data.</text>
</comment>
<organism evidence="1 2">
    <name type="scientific">Rhizobium mongolense</name>
    <dbReference type="NCBI Taxonomy" id="57676"/>
    <lineage>
        <taxon>Bacteria</taxon>
        <taxon>Pseudomonadati</taxon>
        <taxon>Pseudomonadota</taxon>
        <taxon>Alphaproteobacteria</taxon>
        <taxon>Hyphomicrobiales</taxon>
        <taxon>Rhizobiaceae</taxon>
        <taxon>Rhizobium/Agrobacterium group</taxon>
        <taxon>Rhizobium</taxon>
    </lineage>
</organism>